<dbReference type="Proteomes" id="UP000799429">
    <property type="component" value="Unassembled WGS sequence"/>
</dbReference>
<protein>
    <recommendedName>
        <fullName evidence="4">Cyanovirin-N domain-containing protein</fullName>
    </recommendedName>
</protein>
<feature type="chain" id="PRO_5040468464" description="Cyanovirin-N domain-containing protein" evidence="1">
    <location>
        <begin position="19"/>
        <end position="165"/>
    </location>
</feature>
<keyword evidence="1" id="KW-0732">Signal</keyword>
<evidence type="ECO:0008006" key="4">
    <source>
        <dbReference type="Google" id="ProtNLM"/>
    </source>
</evidence>
<organism evidence="2 3">
    <name type="scientific">Patellaria atrata CBS 101060</name>
    <dbReference type="NCBI Taxonomy" id="1346257"/>
    <lineage>
        <taxon>Eukaryota</taxon>
        <taxon>Fungi</taxon>
        <taxon>Dikarya</taxon>
        <taxon>Ascomycota</taxon>
        <taxon>Pezizomycotina</taxon>
        <taxon>Dothideomycetes</taxon>
        <taxon>Dothideomycetes incertae sedis</taxon>
        <taxon>Patellariales</taxon>
        <taxon>Patellariaceae</taxon>
        <taxon>Patellaria</taxon>
    </lineage>
</organism>
<evidence type="ECO:0000313" key="2">
    <source>
        <dbReference type="EMBL" id="KAF2834352.1"/>
    </source>
</evidence>
<dbReference type="EMBL" id="MU006120">
    <property type="protein sequence ID" value="KAF2834352.1"/>
    <property type="molecule type" value="Genomic_DNA"/>
</dbReference>
<evidence type="ECO:0000313" key="3">
    <source>
        <dbReference type="Proteomes" id="UP000799429"/>
    </source>
</evidence>
<comment type="caution">
    <text evidence="2">The sequence shown here is derived from an EMBL/GenBank/DDBJ whole genome shotgun (WGS) entry which is preliminary data.</text>
</comment>
<gene>
    <name evidence="2" type="ORF">M501DRAFT_1035343</name>
</gene>
<accession>A0A9P4S302</accession>
<dbReference type="AlphaFoldDB" id="A0A9P4S302"/>
<keyword evidence="3" id="KW-1185">Reference proteome</keyword>
<evidence type="ECO:0000256" key="1">
    <source>
        <dbReference type="SAM" id="SignalP"/>
    </source>
</evidence>
<feature type="signal peptide" evidence="1">
    <location>
        <begin position="1"/>
        <end position="18"/>
    </location>
</feature>
<reference evidence="2" key="1">
    <citation type="journal article" date="2020" name="Stud. Mycol.">
        <title>101 Dothideomycetes genomes: a test case for predicting lifestyles and emergence of pathogens.</title>
        <authorList>
            <person name="Haridas S."/>
            <person name="Albert R."/>
            <person name="Binder M."/>
            <person name="Bloem J."/>
            <person name="Labutti K."/>
            <person name="Salamov A."/>
            <person name="Andreopoulos B."/>
            <person name="Baker S."/>
            <person name="Barry K."/>
            <person name="Bills G."/>
            <person name="Bluhm B."/>
            <person name="Cannon C."/>
            <person name="Castanera R."/>
            <person name="Culley D."/>
            <person name="Daum C."/>
            <person name="Ezra D."/>
            <person name="Gonzalez J."/>
            <person name="Henrissat B."/>
            <person name="Kuo A."/>
            <person name="Liang C."/>
            <person name="Lipzen A."/>
            <person name="Lutzoni F."/>
            <person name="Magnuson J."/>
            <person name="Mondo S."/>
            <person name="Nolan M."/>
            <person name="Ohm R."/>
            <person name="Pangilinan J."/>
            <person name="Park H.-J."/>
            <person name="Ramirez L."/>
            <person name="Alfaro M."/>
            <person name="Sun H."/>
            <person name="Tritt A."/>
            <person name="Yoshinaga Y."/>
            <person name="Zwiers L.-H."/>
            <person name="Turgeon B."/>
            <person name="Goodwin S."/>
            <person name="Spatafora J."/>
            <person name="Crous P."/>
            <person name="Grigoriev I."/>
        </authorList>
    </citation>
    <scope>NUCLEOTIDE SEQUENCE</scope>
    <source>
        <strain evidence="2">CBS 101060</strain>
    </source>
</reference>
<name>A0A9P4S302_9PEZI</name>
<proteinExistence type="predicted"/>
<sequence length="165" mass="18095">MHIFSIIAFLLPALGAFAGSCSPDWSPCRACGKIKNNTGYNIKITKNPSNNNSKTTTARPHWCDIFNWSGTAWSNPHSCPNRPCICKQETLGPHKTIGGNRCSSPYVDPDAFCLADRDYVLVQPGGGSRRVRKGVWTRIHDDETAECNYGVLDGSGTAYCKIIKD</sequence>